<dbReference type="Pfam" id="PF03544">
    <property type="entry name" value="TonB_C"/>
    <property type="match status" value="1"/>
</dbReference>
<evidence type="ECO:0000256" key="5">
    <source>
        <dbReference type="ARBA" id="ARBA00022519"/>
    </source>
</evidence>
<comment type="subcellular location">
    <subcellularLocation>
        <location evidence="1 10">Cell inner membrane</location>
        <topology evidence="1 10">Single-pass membrane protein</topology>
        <orientation evidence="1 10">Periplasmic side</orientation>
    </subcellularLocation>
</comment>
<evidence type="ECO:0000256" key="11">
    <source>
        <dbReference type="SAM" id="SignalP"/>
    </source>
</evidence>
<dbReference type="InterPro" id="IPR006260">
    <property type="entry name" value="TonB/TolA_C"/>
</dbReference>
<protein>
    <recommendedName>
        <fullName evidence="10">Protein TonB</fullName>
    </recommendedName>
</protein>
<sequence length="351" mass="39009">MRRIIILIASVILASSTYAQTTKPTSLKIAEAIDPIPVKRVHPEYPPESARIGQQGWVKVSFVVNQKGRVVDPVVLDSSGGRGFEREAIKALKKWRYEPAMENGQPVESCANKVQLDFVLAEGRSGATKKGLVKLKEIAGALDQDRFDIAATLLTDFESNIGNGYEQSFYHFYAAKIAASRKDTAAQITHLQGAIATYYDFQRHIRKFYVGDAGFSLGATAFALLVDEGRWAEAINLYKSLSFVSGSDERTEIKQLASYVEKIDNFEGMVPVKLSLDERAVVLHQLIRSQFAFTSLEGQIDGLEIRCQKRRETYTFALDSQWNIPESWGACSVLLKGQPGTKVTLVEMQDS</sequence>
<keyword evidence="14" id="KW-1185">Reference proteome</keyword>
<keyword evidence="5 10" id="KW-0997">Cell inner membrane</keyword>
<dbReference type="NCBIfam" id="TIGR01352">
    <property type="entry name" value="tonB_Cterm"/>
    <property type="match status" value="1"/>
</dbReference>
<keyword evidence="6" id="KW-0812">Transmembrane</keyword>
<accession>A0ABW1XQ02</accession>
<feature type="signal peptide" evidence="11">
    <location>
        <begin position="1"/>
        <end position="19"/>
    </location>
</feature>
<evidence type="ECO:0000256" key="1">
    <source>
        <dbReference type="ARBA" id="ARBA00004383"/>
    </source>
</evidence>
<keyword evidence="10" id="KW-0735">Signal-anchor</keyword>
<name>A0ABW1XQ02_9ALTE</name>
<dbReference type="PANTHER" id="PTHR33446">
    <property type="entry name" value="PROTEIN TONB-RELATED"/>
    <property type="match status" value="1"/>
</dbReference>
<evidence type="ECO:0000256" key="8">
    <source>
        <dbReference type="ARBA" id="ARBA00022989"/>
    </source>
</evidence>
<dbReference type="EMBL" id="JBHSUS010000001">
    <property type="protein sequence ID" value="MFC6440840.1"/>
    <property type="molecule type" value="Genomic_DNA"/>
</dbReference>
<dbReference type="PANTHER" id="PTHR33446:SF14">
    <property type="entry name" value="PROTEIN TONB"/>
    <property type="match status" value="1"/>
</dbReference>
<feature type="domain" description="TonB C-terminal" evidence="12">
    <location>
        <begin position="30"/>
        <end position="127"/>
    </location>
</feature>
<feature type="chain" id="PRO_5045496812" description="Protein TonB" evidence="11">
    <location>
        <begin position="20"/>
        <end position="351"/>
    </location>
</feature>
<dbReference type="InterPro" id="IPR037682">
    <property type="entry name" value="TonB_C"/>
</dbReference>
<keyword evidence="8" id="KW-1133">Transmembrane helix</keyword>
<keyword evidence="9" id="KW-0472">Membrane</keyword>
<dbReference type="InterPro" id="IPR003538">
    <property type="entry name" value="TonB"/>
</dbReference>
<evidence type="ECO:0000256" key="2">
    <source>
        <dbReference type="ARBA" id="ARBA00006555"/>
    </source>
</evidence>
<evidence type="ECO:0000256" key="7">
    <source>
        <dbReference type="ARBA" id="ARBA00022927"/>
    </source>
</evidence>
<organism evidence="13 14">
    <name type="scientific">Pseudobowmanella zhangzhouensis</name>
    <dbReference type="NCBI Taxonomy" id="1537679"/>
    <lineage>
        <taxon>Bacteria</taxon>
        <taxon>Pseudomonadati</taxon>
        <taxon>Pseudomonadota</taxon>
        <taxon>Gammaproteobacteria</taxon>
        <taxon>Alteromonadales</taxon>
        <taxon>Alteromonadaceae</taxon>
    </lineage>
</organism>
<dbReference type="PRINTS" id="PR01374">
    <property type="entry name" value="TONBPROTEIN"/>
</dbReference>
<proteinExistence type="inferred from homology"/>
<evidence type="ECO:0000256" key="3">
    <source>
        <dbReference type="ARBA" id="ARBA00022448"/>
    </source>
</evidence>
<evidence type="ECO:0000256" key="6">
    <source>
        <dbReference type="ARBA" id="ARBA00022692"/>
    </source>
</evidence>
<keyword evidence="4 10" id="KW-1003">Cell membrane</keyword>
<dbReference type="Gene3D" id="3.30.1150.10">
    <property type="match status" value="1"/>
</dbReference>
<keyword evidence="7 10" id="KW-0653">Protein transport</keyword>
<evidence type="ECO:0000256" key="4">
    <source>
        <dbReference type="ARBA" id="ARBA00022475"/>
    </source>
</evidence>
<evidence type="ECO:0000259" key="12">
    <source>
        <dbReference type="PROSITE" id="PS52015"/>
    </source>
</evidence>
<gene>
    <name evidence="13" type="ORF">ACFP85_11865</name>
</gene>
<dbReference type="InterPro" id="IPR051045">
    <property type="entry name" value="TonB-dependent_transducer"/>
</dbReference>
<dbReference type="RefSeq" id="WP_131259751.1">
    <property type="nucleotide sequence ID" value="NZ_JBHSUS010000001.1"/>
</dbReference>
<keyword evidence="3 10" id="KW-0813">Transport</keyword>
<evidence type="ECO:0000313" key="14">
    <source>
        <dbReference type="Proteomes" id="UP001596364"/>
    </source>
</evidence>
<dbReference type="Proteomes" id="UP001596364">
    <property type="component" value="Unassembled WGS sequence"/>
</dbReference>
<dbReference type="PROSITE" id="PS52015">
    <property type="entry name" value="TONB_CTD"/>
    <property type="match status" value="1"/>
</dbReference>
<reference evidence="14" key="1">
    <citation type="journal article" date="2019" name="Int. J. Syst. Evol. Microbiol.">
        <title>The Global Catalogue of Microorganisms (GCM) 10K type strain sequencing project: providing services to taxonomists for standard genome sequencing and annotation.</title>
        <authorList>
            <consortium name="The Broad Institute Genomics Platform"/>
            <consortium name="The Broad Institute Genome Sequencing Center for Infectious Disease"/>
            <person name="Wu L."/>
            <person name="Ma J."/>
        </authorList>
    </citation>
    <scope>NUCLEOTIDE SEQUENCE [LARGE SCALE GENOMIC DNA]</scope>
    <source>
        <strain evidence="14">CGMCC 1.16031</strain>
    </source>
</reference>
<evidence type="ECO:0000256" key="9">
    <source>
        <dbReference type="ARBA" id="ARBA00023136"/>
    </source>
</evidence>
<keyword evidence="11" id="KW-0732">Signal</keyword>
<comment type="similarity">
    <text evidence="2 10">Belongs to the TonB family.</text>
</comment>
<dbReference type="SUPFAM" id="SSF74653">
    <property type="entry name" value="TolA/TonB C-terminal domain"/>
    <property type="match status" value="1"/>
</dbReference>
<comment type="caution">
    <text evidence="13">The sequence shown here is derived from an EMBL/GenBank/DDBJ whole genome shotgun (WGS) entry which is preliminary data.</text>
</comment>
<evidence type="ECO:0000256" key="10">
    <source>
        <dbReference type="RuleBase" id="RU362123"/>
    </source>
</evidence>
<evidence type="ECO:0000313" key="13">
    <source>
        <dbReference type="EMBL" id="MFC6440840.1"/>
    </source>
</evidence>
<comment type="function">
    <text evidence="10">Interacts with outer membrane receptor proteins that carry out high-affinity binding and energy dependent uptake into the periplasmic space of specific substrates. It could act to transduce energy from the cytoplasmic membrane to specific energy-requiring processes in the outer membrane, resulting in the release into the periplasm of ligands bound by these outer membrane proteins.</text>
</comment>